<sequence length="721" mass="78177">MTHSFTTYFTRNIFFLFLLVTFHEVALGQCPDAPLSDDRGIFSINNIDTDPVSSDGDSKPTAVNNIPLKVCPQQPLTLKDLVNGGQSRSFEITQNATVLSTSSAIPVPNTTNSISTTAPATPGIYFIKSFGSNNGTGYYACQVIQVVDLEKPKYTVKMCDVAGTSQKEVTIVLLDDPSNKLIDSYTYSVTPLGSVPRGTTRSGIASYPYSIPLTINSGFLSYDLEISGTNKVGGCVKSDSRTLTTVSTPLPPLLGEITLGSATNASEVTLNTFATVDIEHKIWMRDPAVQSTYNTSGTPALTYTPTATAFAIKNLTVPDPTKQYCFKVNAFDICNAKTVESTNEICTTPLTGNTKQGGNVIIWSVAQSNLPGNTFRSYDVFKVDASGTESLLRNITSIGNNLYDDTDVICGEEYTYKVVTNYQSKSTSNLLKIKNTSIPPTPLGKVGSTVIGGQSIRVTSLEKEGKDLPTFTAFNYYRANSINGNYTKVHSDASAFWDDTSVNPSAQQYCFYMTWTGGCGESQPSSKICPIFAQMQGSSMIWSPESSFTDPITEYKIYRINPSTGLPINTSGSGLPYTSTKNSLNLSTLNIPEAEGQTIYLAIEGYPTSYPPTTLSNYVEYQRPSLALSAQAFTPNGDGLNDTFYIQGRFIKATKMSIFDRWGNLISFIENTNYQNNPQLGWDGTSSNGNKVPAGSYAFQVQVEDLSGNIITKEGSIVVVY</sequence>
<accession>A0ABT6YXF1</accession>
<dbReference type="NCBIfam" id="TIGR04131">
    <property type="entry name" value="Bac_Flav_CTERM"/>
    <property type="match status" value="1"/>
</dbReference>
<dbReference type="Gene3D" id="2.60.40.4070">
    <property type="match status" value="1"/>
</dbReference>
<protein>
    <submittedName>
        <fullName evidence="1">Gliding motility-associated C-terminal domain-containing protein</fullName>
    </submittedName>
</protein>
<gene>
    <name evidence="1" type="ORF">QM481_03390</name>
</gene>
<dbReference type="InterPro" id="IPR026341">
    <property type="entry name" value="T9SS_type_B"/>
</dbReference>
<dbReference type="RefSeq" id="WP_283380651.1">
    <property type="nucleotide sequence ID" value="NZ_JASHIE010000002.1"/>
</dbReference>
<organism evidence="1 2">
    <name type="scientific">Flectobacillus rivi</name>
    <dbReference type="NCBI Taxonomy" id="2984209"/>
    <lineage>
        <taxon>Bacteria</taxon>
        <taxon>Pseudomonadati</taxon>
        <taxon>Bacteroidota</taxon>
        <taxon>Cytophagia</taxon>
        <taxon>Cytophagales</taxon>
        <taxon>Flectobacillaceae</taxon>
        <taxon>Flectobacillus</taxon>
    </lineage>
</organism>
<keyword evidence="2" id="KW-1185">Reference proteome</keyword>
<reference evidence="1 2" key="1">
    <citation type="submission" date="2023-05" db="EMBL/GenBank/DDBJ databases">
        <title>Novel species of genus Flectobacillus isolated from stream in China.</title>
        <authorList>
            <person name="Lu H."/>
        </authorList>
    </citation>
    <scope>NUCLEOTIDE SEQUENCE [LARGE SCALE GENOMIC DNA]</scope>
    <source>
        <strain evidence="1 2">LFS242W</strain>
    </source>
</reference>
<proteinExistence type="predicted"/>
<name>A0ABT6YXF1_9BACT</name>
<comment type="caution">
    <text evidence="1">The sequence shown here is derived from an EMBL/GenBank/DDBJ whole genome shotgun (WGS) entry which is preliminary data.</text>
</comment>
<dbReference type="EMBL" id="JASHIE010000002">
    <property type="protein sequence ID" value="MDI9873552.1"/>
    <property type="molecule type" value="Genomic_DNA"/>
</dbReference>
<dbReference type="Proteomes" id="UP001225761">
    <property type="component" value="Unassembled WGS sequence"/>
</dbReference>
<dbReference type="Pfam" id="PF13585">
    <property type="entry name" value="CHU_C"/>
    <property type="match status" value="1"/>
</dbReference>
<evidence type="ECO:0000313" key="2">
    <source>
        <dbReference type="Proteomes" id="UP001225761"/>
    </source>
</evidence>
<evidence type="ECO:0000313" key="1">
    <source>
        <dbReference type="EMBL" id="MDI9873552.1"/>
    </source>
</evidence>